<evidence type="ECO:0000256" key="13">
    <source>
        <dbReference type="ARBA" id="ARBA00048173"/>
    </source>
</evidence>
<keyword evidence="11" id="KW-0239">DNA-directed DNA polymerase</keyword>
<dbReference type="Pfam" id="PF00665">
    <property type="entry name" value="rve"/>
    <property type="match status" value="1"/>
</dbReference>
<dbReference type="GO" id="GO:0046872">
    <property type="term" value="F:metal ion binding"/>
    <property type="evidence" value="ECO:0007669"/>
    <property type="project" value="UniProtKB-KW"/>
</dbReference>
<sequence>MAASNKNLDAAIQARFSGSVNPSKAATYAQSLLDKANAAMAKKALLSVNSGVADQQGIHPHPWHCHTLCTGRTTKEVLLIDLQTPRALSVKDPDQSYIDLHQALGHPSLTYLKKSFPNLSIPNIECSVCDVSKMHRQPFSGSFPIATKPLEIIHMDLCGPMSPPSWGGNFYFLKIINGYSKYHFIFPIKLKSNMFQTFSMFLSKVKNASGHKLISVVSDNSGEFVNNSFQSSFAAKGIKHLTSAPYTPQQNPFTKRGN</sequence>
<evidence type="ECO:0000259" key="15">
    <source>
        <dbReference type="PROSITE" id="PS50994"/>
    </source>
</evidence>
<dbReference type="InterPro" id="IPR001584">
    <property type="entry name" value="Integrase_cat-core"/>
</dbReference>
<evidence type="ECO:0000256" key="5">
    <source>
        <dbReference type="ARBA" id="ARBA00022759"/>
    </source>
</evidence>
<dbReference type="GO" id="GO:0016787">
    <property type="term" value="F:hydrolase activity"/>
    <property type="evidence" value="ECO:0007669"/>
    <property type="project" value="UniProtKB-KW"/>
</dbReference>
<keyword evidence="8" id="KW-0694">RNA-binding</keyword>
<dbReference type="Proteomes" id="UP000235388">
    <property type="component" value="Unassembled WGS sequence"/>
</dbReference>
<dbReference type="GO" id="GO:0003964">
    <property type="term" value="F:RNA-directed DNA polymerase activity"/>
    <property type="evidence" value="ECO:0007669"/>
    <property type="project" value="UniProtKB-KW"/>
</dbReference>
<keyword evidence="3" id="KW-0540">Nuclease</keyword>
<dbReference type="STRING" id="200324.A0A2N5VUM9"/>
<keyword evidence="7" id="KW-0460">Magnesium</keyword>
<keyword evidence="17" id="KW-1185">Reference proteome</keyword>
<keyword evidence="11" id="KW-0808">Transferase</keyword>
<dbReference type="GO" id="GO:0004519">
    <property type="term" value="F:endonuclease activity"/>
    <property type="evidence" value="ECO:0007669"/>
    <property type="project" value="UniProtKB-KW"/>
</dbReference>
<dbReference type="GO" id="GO:0015074">
    <property type="term" value="P:DNA integration"/>
    <property type="evidence" value="ECO:0007669"/>
    <property type="project" value="UniProtKB-KW"/>
</dbReference>
<keyword evidence="5" id="KW-0255">Endonuclease</keyword>
<accession>A0A2N5VUM9</accession>
<dbReference type="GO" id="GO:0032196">
    <property type="term" value="P:transposition"/>
    <property type="evidence" value="ECO:0007669"/>
    <property type="project" value="UniProtKB-KW"/>
</dbReference>
<name>A0A2N5VUM9_9BASI</name>
<proteinExistence type="predicted"/>
<dbReference type="GO" id="GO:0005634">
    <property type="term" value="C:nucleus"/>
    <property type="evidence" value="ECO:0007669"/>
    <property type="project" value="UniProtKB-ARBA"/>
</dbReference>
<comment type="catalytic activity">
    <reaction evidence="13">
        <text>DNA(n) + a 2'-deoxyribonucleoside 5'-triphosphate = DNA(n+1) + diphosphate</text>
        <dbReference type="Rhea" id="RHEA:22508"/>
        <dbReference type="Rhea" id="RHEA-COMP:17339"/>
        <dbReference type="Rhea" id="RHEA-COMP:17340"/>
        <dbReference type="ChEBI" id="CHEBI:33019"/>
        <dbReference type="ChEBI" id="CHEBI:61560"/>
        <dbReference type="ChEBI" id="CHEBI:173112"/>
        <dbReference type="EC" id="2.7.7.49"/>
    </reaction>
</comment>
<evidence type="ECO:0000256" key="7">
    <source>
        <dbReference type="ARBA" id="ARBA00022842"/>
    </source>
</evidence>
<evidence type="ECO:0000256" key="2">
    <source>
        <dbReference type="ARBA" id="ARBA00022695"/>
    </source>
</evidence>
<keyword evidence="9" id="KW-0229">DNA integration</keyword>
<gene>
    <name evidence="16" type="ORF">PCANC_04300</name>
</gene>
<dbReference type="InterPro" id="IPR039537">
    <property type="entry name" value="Retrotran_Ty1/copia-like"/>
</dbReference>
<evidence type="ECO:0000256" key="11">
    <source>
        <dbReference type="ARBA" id="ARBA00022932"/>
    </source>
</evidence>
<organism evidence="16 17">
    <name type="scientific">Puccinia coronata f. sp. avenae</name>
    <dbReference type="NCBI Taxonomy" id="200324"/>
    <lineage>
        <taxon>Eukaryota</taxon>
        <taxon>Fungi</taxon>
        <taxon>Dikarya</taxon>
        <taxon>Basidiomycota</taxon>
        <taxon>Pucciniomycotina</taxon>
        <taxon>Pucciniomycetes</taxon>
        <taxon>Pucciniales</taxon>
        <taxon>Pucciniaceae</taxon>
        <taxon>Puccinia</taxon>
    </lineage>
</organism>
<dbReference type="PANTHER" id="PTHR42648:SF11">
    <property type="entry name" value="TRANSPOSON TY4-P GAG-POL POLYPROTEIN"/>
    <property type="match status" value="1"/>
</dbReference>
<dbReference type="PANTHER" id="PTHR42648">
    <property type="entry name" value="TRANSPOSASE, PUTATIVE-RELATED"/>
    <property type="match status" value="1"/>
</dbReference>
<evidence type="ECO:0000256" key="8">
    <source>
        <dbReference type="ARBA" id="ARBA00022884"/>
    </source>
</evidence>
<dbReference type="EMBL" id="PGCJ01000058">
    <property type="protein sequence ID" value="PLW53676.1"/>
    <property type="molecule type" value="Genomic_DNA"/>
</dbReference>
<protein>
    <recommendedName>
        <fullName evidence="15">Integrase catalytic domain-containing protein</fullName>
    </recommendedName>
</protein>
<dbReference type="SUPFAM" id="SSF53098">
    <property type="entry name" value="Ribonuclease H-like"/>
    <property type="match status" value="1"/>
</dbReference>
<keyword evidence="6" id="KW-0378">Hydrolase</keyword>
<keyword evidence="1" id="KW-0815">Transposition</keyword>
<evidence type="ECO:0000256" key="14">
    <source>
        <dbReference type="ARBA" id="ARBA00049244"/>
    </source>
</evidence>
<dbReference type="AlphaFoldDB" id="A0A2N5VUM9"/>
<dbReference type="OrthoDB" id="7691805at2759"/>
<dbReference type="InterPro" id="IPR012337">
    <property type="entry name" value="RNaseH-like_sf"/>
</dbReference>
<dbReference type="PROSITE" id="PS50994">
    <property type="entry name" value="INTEGRASE"/>
    <property type="match status" value="1"/>
</dbReference>
<reference evidence="16 17" key="1">
    <citation type="submission" date="2017-11" db="EMBL/GenBank/DDBJ databases">
        <title>De novo assembly and phasing of dikaryotic genomes from two isolates of Puccinia coronata f. sp. avenae, the causal agent of oat crown rust.</title>
        <authorList>
            <person name="Miller M.E."/>
            <person name="Zhang Y."/>
            <person name="Omidvar V."/>
            <person name="Sperschneider J."/>
            <person name="Schwessinger B."/>
            <person name="Raley C."/>
            <person name="Palmer J.M."/>
            <person name="Garnica D."/>
            <person name="Upadhyaya N."/>
            <person name="Rathjen J."/>
            <person name="Taylor J.M."/>
            <person name="Park R.F."/>
            <person name="Dodds P.N."/>
            <person name="Hirsch C.D."/>
            <person name="Kianian S.F."/>
            <person name="Figueroa M."/>
        </authorList>
    </citation>
    <scope>NUCLEOTIDE SEQUENCE [LARGE SCALE GENOMIC DNA]</scope>
    <source>
        <strain evidence="16">12NC29</strain>
    </source>
</reference>
<evidence type="ECO:0000313" key="17">
    <source>
        <dbReference type="Proteomes" id="UP000235388"/>
    </source>
</evidence>
<comment type="caution">
    <text evidence="16">The sequence shown here is derived from an EMBL/GenBank/DDBJ whole genome shotgun (WGS) entry which is preliminary data.</text>
</comment>
<evidence type="ECO:0000256" key="10">
    <source>
        <dbReference type="ARBA" id="ARBA00022918"/>
    </source>
</evidence>
<keyword evidence="4" id="KW-0479">Metal-binding</keyword>
<feature type="domain" description="Integrase catalytic" evidence="15">
    <location>
        <begin position="145"/>
        <end position="258"/>
    </location>
</feature>
<evidence type="ECO:0000256" key="1">
    <source>
        <dbReference type="ARBA" id="ARBA00022578"/>
    </source>
</evidence>
<dbReference type="Gene3D" id="3.30.420.10">
    <property type="entry name" value="Ribonuclease H-like superfamily/Ribonuclease H"/>
    <property type="match status" value="1"/>
</dbReference>
<dbReference type="GO" id="GO:0006310">
    <property type="term" value="P:DNA recombination"/>
    <property type="evidence" value="ECO:0007669"/>
    <property type="project" value="UniProtKB-KW"/>
</dbReference>
<dbReference type="GO" id="GO:0003887">
    <property type="term" value="F:DNA-directed DNA polymerase activity"/>
    <property type="evidence" value="ECO:0007669"/>
    <property type="project" value="UniProtKB-KW"/>
</dbReference>
<evidence type="ECO:0000256" key="9">
    <source>
        <dbReference type="ARBA" id="ARBA00022908"/>
    </source>
</evidence>
<evidence type="ECO:0000313" key="16">
    <source>
        <dbReference type="EMBL" id="PLW53676.1"/>
    </source>
</evidence>
<keyword evidence="12" id="KW-0233">DNA recombination</keyword>
<comment type="catalytic activity">
    <reaction evidence="14">
        <text>DNA(n) + a 2'-deoxyribonucleoside 5'-triphosphate = DNA(n+1) + diphosphate</text>
        <dbReference type="Rhea" id="RHEA:22508"/>
        <dbReference type="Rhea" id="RHEA-COMP:17339"/>
        <dbReference type="Rhea" id="RHEA-COMP:17340"/>
        <dbReference type="ChEBI" id="CHEBI:33019"/>
        <dbReference type="ChEBI" id="CHEBI:61560"/>
        <dbReference type="ChEBI" id="CHEBI:173112"/>
        <dbReference type="EC" id="2.7.7.7"/>
    </reaction>
</comment>
<dbReference type="InterPro" id="IPR036397">
    <property type="entry name" value="RNaseH_sf"/>
</dbReference>
<evidence type="ECO:0000256" key="3">
    <source>
        <dbReference type="ARBA" id="ARBA00022722"/>
    </source>
</evidence>
<keyword evidence="10" id="KW-0695">RNA-directed DNA polymerase</keyword>
<evidence type="ECO:0000256" key="12">
    <source>
        <dbReference type="ARBA" id="ARBA00023172"/>
    </source>
</evidence>
<dbReference type="GO" id="GO:0003723">
    <property type="term" value="F:RNA binding"/>
    <property type="evidence" value="ECO:0007669"/>
    <property type="project" value="UniProtKB-KW"/>
</dbReference>
<evidence type="ECO:0000256" key="6">
    <source>
        <dbReference type="ARBA" id="ARBA00022801"/>
    </source>
</evidence>
<evidence type="ECO:0000256" key="4">
    <source>
        <dbReference type="ARBA" id="ARBA00022723"/>
    </source>
</evidence>
<keyword evidence="2" id="KW-0548">Nucleotidyltransferase</keyword>